<sequence length="106" mass="11816">MSSIVGGDIQAICDLSRSSRLFSYINRSTLHRLISLHLNNRITSSRFMYVAANVVTQLINDLIHQESIQMNNYFAPELRAGLAEPANAVCIGPLPNLRVPAEYNLD</sequence>
<protein>
    <submittedName>
        <fullName evidence="1">Uncharacterized protein</fullName>
    </submittedName>
</protein>
<organism evidence="1">
    <name type="scientific">Bracon brevicornis</name>
    <dbReference type="NCBI Taxonomy" id="1563983"/>
    <lineage>
        <taxon>Eukaryota</taxon>
        <taxon>Metazoa</taxon>
        <taxon>Ecdysozoa</taxon>
        <taxon>Arthropoda</taxon>
        <taxon>Hexapoda</taxon>
        <taxon>Insecta</taxon>
        <taxon>Pterygota</taxon>
        <taxon>Neoptera</taxon>
        <taxon>Endopterygota</taxon>
        <taxon>Hymenoptera</taxon>
        <taxon>Apocrita</taxon>
        <taxon>Ichneumonoidea</taxon>
        <taxon>Braconidae</taxon>
        <taxon>Braconinae</taxon>
        <taxon>Bracon</taxon>
    </lineage>
</organism>
<reference evidence="1" key="1">
    <citation type="submission" date="2020-07" db="EMBL/GenBank/DDBJ databases">
        <authorList>
            <person name="Ferguson B K."/>
        </authorList>
    </citation>
    <scope>NUCLEOTIDE SEQUENCE</scope>
    <source>
        <strain evidence="1">L06</strain>
    </source>
</reference>
<name>A0A6V7L7E8_9HYME</name>
<dbReference type="AlphaFoldDB" id="A0A6V7L7E8"/>
<evidence type="ECO:0000313" key="1">
    <source>
        <dbReference type="EMBL" id="CAD1572385.1"/>
    </source>
</evidence>
<proteinExistence type="predicted"/>
<gene>
    <name evidence="1" type="ORF">BBRV_LOCUS99346</name>
</gene>
<accession>A0A6V7L7E8</accession>
<dbReference type="EMBL" id="CADCXW020000339">
    <property type="protein sequence ID" value="CAD1572385.1"/>
    <property type="molecule type" value="Genomic_DNA"/>
</dbReference>